<feature type="compositionally biased region" description="Low complexity" evidence="8">
    <location>
        <begin position="7"/>
        <end position="20"/>
    </location>
</feature>
<sequence length="317" mass="36937">MASHCCRPFQRPPQSLRPPSRVENLPFLGTQVPMDEVRSSNQVPMDEMDSSNPVNVFRSMSSDQLCILGDSQMTLCISRFAYIMRVVTELKLYNKHQLTYNEEWQRLRRWAATCVAMYAAYVAILVSVYHRSNYLERSISNEGDYERHALMERLTLMDNEDCYNQLCMGKDAFARLLDGLKCPQEIKDNTKFWPYFKDCIGAIDGSHFCVKVSNDVVQRYRGRKYYPTQNFLAACSFDLKFTYVLPGWQGSTLDLRILDNALMRDFDKLIVPQGKYYLADAGFQLKTGFLTPYRSTRYHLKEYSVHQPENAREVFNL</sequence>
<organism evidence="11">
    <name type="scientific">Vitis vinifera</name>
    <name type="common">Grape</name>
    <dbReference type="NCBI Taxonomy" id="29760"/>
    <lineage>
        <taxon>Eukaryota</taxon>
        <taxon>Viridiplantae</taxon>
        <taxon>Streptophyta</taxon>
        <taxon>Embryophyta</taxon>
        <taxon>Tracheophyta</taxon>
        <taxon>Spermatophyta</taxon>
        <taxon>Magnoliopsida</taxon>
        <taxon>eudicotyledons</taxon>
        <taxon>Gunneridae</taxon>
        <taxon>Pentapetalae</taxon>
        <taxon>rosids</taxon>
        <taxon>Vitales</taxon>
        <taxon>Vitaceae</taxon>
        <taxon>Viteae</taxon>
        <taxon>Vitis</taxon>
    </lineage>
</organism>
<dbReference type="PANTHER" id="PTHR22930:SF268">
    <property type="entry name" value="NUCLEASE HARBI1"/>
    <property type="match status" value="1"/>
</dbReference>
<dbReference type="PANTHER" id="PTHR22930">
    <property type="match status" value="1"/>
</dbReference>
<keyword evidence="4" id="KW-0540">Nuclease</keyword>
<dbReference type="GO" id="GO:0046872">
    <property type="term" value="F:metal ion binding"/>
    <property type="evidence" value="ECO:0007669"/>
    <property type="project" value="UniProtKB-KW"/>
</dbReference>
<dbReference type="InterPro" id="IPR027806">
    <property type="entry name" value="HARBI1_dom"/>
</dbReference>
<evidence type="ECO:0000256" key="8">
    <source>
        <dbReference type="SAM" id="MobiDB-lite"/>
    </source>
</evidence>
<keyword evidence="7" id="KW-0539">Nucleus</keyword>
<accession>A5ALK2</accession>
<dbReference type="EMBL" id="AM429631">
    <property type="protein sequence ID" value="CAN69186.1"/>
    <property type="molecule type" value="Genomic_DNA"/>
</dbReference>
<comment type="cofactor">
    <cofactor evidence="1">
        <name>a divalent metal cation</name>
        <dbReference type="ChEBI" id="CHEBI:60240"/>
    </cofactor>
</comment>
<name>A5ALK2_VITVI</name>
<evidence type="ECO:0000313" key="11">
    <source>
        <dbReference type="EMBL" id="CAN69186.1"/>
    </source>
</evidence>
<reference evidence="11" key="1">
    <citation type="journal article" date="2007" name="PLoS ONE">
        <title>The first genome sequence of an elite grapevine cultivar (Pinot noir Vitis vinifera L.): coping with a highly heterozygous genome.</title>
        <authorList>
            <person name="Velasco R."/>
            <person name="Zharkikh A."/>
            <person name="Troggio M."/>
            <person name="Cartwright D.A."/>
            <person name="Cestaro A."/>
            <person name="Pruss D."/>
            <person name="Pindo M."/>
            <person name="FitzGerald L.M."/>
            <person name="Vezzulli S."/>
            <person name="Reid J."/>
            <person name="Malacarne G."/>
            <person name="Iliev D."/>
            <person name="Coppola G."/>
            <person name="Wardell B."/>
            <person name="Micheletti D."/>
            <person name="Macalma T."/>
            <person name="Facci M."/>
            <person name="Mitchell J.T."/>
            <person name="Perazzolli M."/>
            <person name="Eldredge G."/>
            <person name="Gatto P."/>
            <person name="Oyzerski R."/>
            <person name="Moretto M."/>
            <person name="Gutin N."/>
            <person name="Stefanini M."/>
            <person name="Chen Y."/>
            <person name="Segala C."/>
            <person name="Davenport C."/>
            <person name="Dematte L."/>
            <person name="Mraz A."/>
            <person name="Battilana J."/>
            <person name="Stormo K."/>
            <person name="Costa F."/>
            <person name="Tao Q."/>
            <person name="Si-Ammour A."/>
            <person name="Harkins T."/>
            <person name="Lackey A."/>
            <person name="Perbost C."/>
            <person name="Taillon B."/>
            <person name="Stella A."/>
            <person name="Solovyev V."/>
            <person name="Fawcett J.A."/>
            <person name="Sterck L."/>
            <person name="Vandepoele K."/>
            <person name="Grando S.M."/>
            <person name="Toppo S."/>
            <person name="Moser C."/>
            <person name="Lanchbury J."/>
            <person name="Bogden R."/>
            <person name="Skolnick M."/>
            <person name="Sgaramella V."/>
            <person name="Bhatnagar S.K."/>
            <person name="Fontana P."/>
            <person name="Gutin A."/>
            <person name="Van de Peer Y."/>
            <person name="Salamini F."/>
            <person name="Viola R."/>
        </authorList>
    </citation>
    <scope>NUCLEOTIDE SEQUENCE</scope>
</reference>
<keyword evidence="9" id="KW-0812">Transmembrane</keyword>
<keyword evidence="9" id="KW-0472">Membrane</keyword>
<dbReference type="GO" id="GO:0016787">
    <property type="term" value="F:hydrolase activity"/>
    <property type="evidence" value="ECO:0007669"/>
    <property type="project" value="UniProtKB-KW"/>
</dbReference>
<evidence type="ECO:0000256" key="3">
    <source>
        <dbReference type="ARBA" id="ARBA00006958"/>
    </source>
</evidence>
<evidence type="ECO:0000256" key="5">
    <source>
        <dbReference type="ARBA" id="ARBA00022723"/>
    </source>
</evidence>
<feature type="region of interest" description="Disordered" evidence="8">
    <location>
        <begin position="1"/>
        <end position="20"/>
    </location>
</feature>
<dbReference type="AlphaFoldDB" id="A5ALK2"/>
<protein>
    <recommendedName>
        <fullName evidence="10">DDE Tnp4 domain-containing protein</fullName>
    </recommendedName>
</protein>
<keyword evidence="5" id="KW-0479">Metal-binding</keyword>
<evidence type="ECO:0000256" key="9">
    <source>
        <dbReference type="SAM" id="Phobius"/>
    </source>
</evidence>
<proteinExistence type="inferred from homology"/>
<keyword evidence="9" id="KW-1133">Transmembrane helix</keyword>
<comment type="similarity">
    <text evidence="3">Belongs to the HARBI1 family.</text>
</comment>
<dbReference type="Pfam" id="PF13359">
    <property type="entry name" value="DDE_Tnp_4"/>
    <property type="match status" value="1"/>
</dbReference>
<gene>
    <name evidence="11" type="ORF">VITISV_041146</name>
</gene>
<evidence type="ECO:0000256" key="1">
    <source>
        <dbReference type="ARBA" id="ARBA00001968"/>
    </source>
</evidence>
<dbReference type="GO" id="GO:0005634">
    <property type="term" value="C:nucleus"/>
    <property type="evidence" value="ECO:0007669"/>
    <property type="project" value="UniProtKB-SubCell"/>
</dbReference>
<evidence type="ECO:0000256" key="4">
    <source>
        <dbReference type="ARBA" id="ARBA00022722"/>
    </source>
</evidence>
<dbReference type="InterPro" id="IPR045249">
    <property type="entry name" value="HARBI1-like"/>
</dbReference>
<evidence type="ECO:0000256" key="2">
    <source>
        <dbReference type="ARBA" id="ARBA00004123"/>
    </source>
</evidence>
<feature type="transmembrane region" description="Helical" evidence="9">
    <location>
        <begin position="110"/>
        <end position="130"/>
    </location>
</feature>
<evidence type="ECO:0000259" key="10">
    <source>
        <dbReference type="Pfam" id="PF13359"/>
    </source>
</evidence>
<evidence type="ECO:0000256" key="6">
    <source>
        <dbReference type="ARBA" id="ARBA00022801"/>
    </source>
</evidence>
<feature type="domain" description="DDE Tnp4" evidence="10">
    <location>
        <begin position="203"/>
        <end position="296"/>
    </location>
</feature>
<comment type="subcellular location">
    <subcellularLocation>
        <location evidence="2">Nucleus</location>
    </subcellularLocation>
</comment>
<evidence type="ECO:0000256" key="7">
    <source>
        <dbReference type="ARBA" id="ARBA00023242"/>
    </source>
</evidence>
<keyword evidence="6" id="KW-0378">Hydrolase</keyword>
<dbReference type="GO" id="GO:0004518">
    <property type="term" value="F:nuclease activity"/>
    <property type="evidence" value="ECO:0007669"/>
    <property type="project" value="UniProtKB-KW"/>
</dbReference>